<sequence length="557" mass="63069">MAPVMISLRNVASTGGLLIALVALWYLYRGYCVRRRFQRLQKQGVHHPIFGHLIAVGKLMADIPKDAHGDYLMVLVQDNWQYLFPSCKRCPPAAYLDLWPFSPPMILSLHPDVSAQFTQDFSLDKAHSTAAFLYPLTANLDVSSSNGSQWKLRRRRISPGFSMQNITLRVPDLLEEVEVFVDVLRRAVGKDGGWGPVFPLEKKATLLTLDIIGRFTLDVRLHEQTSPLTPFSAGMLDVIPRLSFHMHIGNVLTALNPWQQLRVWWDNRMMDNYLLPMLKARIAALGNDSGPSDEKLSKNHKTRTVIDILVRAMADDREDESMFLAYALAETKHTIRRAFSLAWIFHILALHRDVLDKVRAEHESVLGPDPAASLRASPQLLGQLVYTGAVIKEMMRVHTNVGTMREGAPGFQLYGPASSGFEGVAFPTEGCVVWDGNFAIHRNAALWPRPTEFVPERWLTTDRSDPLHPRHNAYRPFEQGPRNCVGQHLVVTEMKMVVALVVWELELEPAWDERDAQGNTHKKETVWGERLYQVSRNGPPHVKDGMPVHVRLRQAAF</sequence>
<evidence type="ECO:0000256" key="8">
    <source>
        <dbReference type="PIRSR" id="PIRSR602401-1"/>
    </source>
</evidence>
<dbReference type="PRINTS" id="PR00385">
    <property type="entry name" value="P450"/>
</dbReference>
<dbReference type="eggNOG" id="KOG0157">
    <property type="taxonomic scope" value="Eukaryota"/>
</dbReference>
<evidence type="ECO:0000256" key="1">
    <source>
        <dbReference type="ARBA" id="ARBA00001971"/>
    </source>
</evidence>
<dbReference type="HOGENOM" id="CLU_020492_0_0_1"/>
<dbReference type="STRING" id="655863.F0X8R6"/>
<dbReference type="Proteomes" id="UP000007796">
    <property type="component" value="Unassembled WGS sequence"/>
</dbReference>
<dbReference type="PANTHER" id="PTHR24305:SF107">
    <property type="entry name" value="P450, PUTATIVE (EUROFUNG)-RELATED"/>
    <property type="match status" value="1"/>
</dbReference>
<dbReference type="GO" id="GO:0016705">
    <property type="term" value="F:oxidoreductase activity, acting on paired donors, with incorporation or reduction of molecular oxygen"/>
    <property type="evidence" value="ECO:0007669"/>
    <property type="project" value="InterPro"/>
</dbReference>
<keyword evidence="6 8" id="KW-0408">Iron</keyword>
<evidence type="ECO:0000256" key="4">
    <source>
        <dbReference type="ARBA" id="ARBA00022723"/>
    </source>
</evidence>
<dbReference type="PRINTS" id="PR00463">
    <property type="entry name" value="EP450I"/>
</dbReference>
<dbReference type="GO" id="GO:0051213">
    <property type="term" value="F:dioxygenase activity"/>
    <property type="evidence" value="ECO:0007669"/>
    <property type="project" value="UniProtKB-KW"/>
</dbReference>
<dbReference type="AlphaFoldDB" id="F0X8R6"/>
<reference evidence="10 11" key="1">
    <citation type="journal article" date="2011" name="Proc. Natl. Acad. Sci. U.S.A.">
        <title>Genome and transcriptome analyses of the mountain pine beetle-fungal symbiont Grosmannia clavigera, a lodgepole pine pathogen.</title>
        <authorList>
            <person name="DiGuistini S."/>
            <person name="Wang Y."/>
            <person name="Liao N.Y."/>
            <person name="Taylor G."/>
            <person name="Tanguay P."/>
            <person name="Feau N."/>
            <person name="Henrissat B."/>
            <person name="Chan S.K."/>
            <person name="Hesse-Orce U."/>
            <person name="Alamouti S.M."/>
            <person name="Tsui C.K.M."/>
            <person name="Docking R.T."/>
            <person name="Levasseur A."/>
            <person name="Haridas S."/>
            <person name="Robertson G."/>
            <person name="Birol I."/>
            <person name="Holt R.A."/>
            <person name="Marra M.A."/>
            <person name="Hamelin R.C."/>
            <person name="Hirst M."/>
            <person name="Jones S.J.M."/>
            <person name="Bohlmann J."/>
            <person name="Breuil C."/>
        </authorList>
    </citation>
    <scope>NUCLEOTIDE SEQUENCE [LARGE SCALE GENOMIC DNA]</scope>
    <source>
        <strain evidence="11">kw1407 / UAMH 11150</strain>
    </source>
</reference>
<evidence type="ECO:0000313" key="10">
    <source>
        <dbReference type="EMBL" id="EFX05623.1"/>
    </source>
</evidence>
<keyword evidence="5" id="KW-0560">Oxidoreductase</keyword>
<keyword evidence="4 8" id="KW-0479">Metal-binding</keyword>
<evidence type="ECO:0000256" key="7">
    <source>
        <dbReference type="ARBA" id="ARBA00023033"/>
    </source>
</evidence>
<dbReference type="PANTHER" id="PTHR24305">
    <property type="entry name" value="CYTOCHROME P450"/>
    <property type="match status" value="1"/>
</dbReference>
<evidence type="ECO:0000256" key="2">
    <source>
        <dbReference type="ARBA" id="ARBA00005179"/>
    </source>
</evidence>
<evidence type="ECO:0000256" key="6">
    <source>
        <dbReference type="ARBA" id="ARBA00023004"/>
    </source>
</evidence>
<keyword evidence="3 8" id="KW-0349">Heme</keyword>
<dbReference type="Pfam" id="PF00067">
    <property type="entry name" value="p450"/>
    <property type="match status" value="1"/>
</dbReference>
<keyword evidence="9" id="KW-1133">Transmembrane helix</keyword>
<dbReference type="PROSITE" id="PS50096">
    <property type="entry name" value="IQ"/>
    <property type="match status" value="1"/>
</dbReference>
<dbReference type="InParanoid" id="F0X8R6"/>
<dbReference type="InterPro" id="IPR002401">
    <property type="entry name" value="Cyt_P450_E_grp-I"/>
</dbReference>
<proteinExistence type="predicted"/>
<dbReference type="InterPro" id="IPR036396">
    <property type="entry name" value="Cyt_P450_sf"/>
</dbReference>
<evidence type="ECO:0000256" key="3">
    <source>
        <dbReference type="ARBA" id="ARBA00022617"/>
    </source>
</evidence>
<comment type="pathway">
    <text evidence="2">Secondary metabolite biosynthesis.</text>
</comment>
<dbReference type="GO" id="GO:0005506">
    <property type="term" value="F:iron ion binding"/>
    <property type="evidence" value="ECO:0007669"/>
    <property type="project" value="InterPro"/>
</dbReference>
<dbReference type="GO" id="GO:0020037">
    <property type="term" value="F:heme binding"/>
    <property type="evidence" value="ECO:0007669"/>
    <property type="project" value="InterPro"/>
</dbReference>
<dbReference type="GeneID" id="25976820"/>
<organism evidence="11">
    <name type="scientific">Grosmannia clavigera (strain kw1407 / UAMH 11150)</name>
    <name type="common">Blue stain fungus</name>
    <name type="synonym">Graphiocladiella clavigera</name>
    <dbReference type="NCBI Taxonomy" id="655863"/>
    <lineage>
        <taxon>Eukaryota</taxon>
        <taxon>Fungi</taxon>
        <taxon>Dikarya</taxon>
        <taxon>Ascomycota</taxon>
        <taxon>Pezizomycotina</taxon>
        <taxon>Sordariomycetes</taxon>
        <taxon>Sordariomycetidae</taxon>
        <taxon>Ophiostomatales</taxon>
        <taxon>Ophiostomataceae</taxon>
        <taxon>Leptographium</taxon>
    </lineage>
</organism>
<keyword evidence="10" id="KW-0223">Dioxygenase</keyword>
<dbReference type="OrthoDB" id="10029320at2759"/>
<name>F0X8R6_GROCL</name>
<evidence type="ECO:0000256" key="9">
    <source>
        <dbReference type="SAM" id="Phobius"/>
    </source>
</evidence>
<keyword evidence="11" id="KW-1185">Reference proteome</keyword>
<keyword evidence="7" id="KW-0503">Monooxygenase</keyword>
<keyword evidence="9" id="KW-0472">Membrane</keyword>
<keyword evidence="9" id="KW-0812">Transmembrane</keyword>
<gene>
    <name evidence="10" type="ORF">CMQ_3692</name>
</gene>
<evidence type="ECO:0000313" key="11">
    <source>
        <dbReference type="Proteomes" id="UP000007796"/>
    </source>
</evidence>
<dbReference type="GO" id="GO:0004497">
    <property type="term" value="F:monooxygenase activity"/>
    <property type="evidence" value="ECO:0007669"/>
    <property type="project" value="UniProtKB-KW"/>
</dbReference>
<dbReference type="SUPFAM" id="SSF48264">
    <property type="entry name" value="Cytochrome P450"/>
    <property type="match status" value="1"/>
</dbReference>
<dbReference type="InterPro" id="IPR001128">
    <property type="entry name" value="Cyt_P450"/>
</dbReference>
<accession>F0X8R6</accession>
<dbReference type="EMBL" id="GL629735">
    <property type="protein sequence ID" value="EFX05623.1"/>
    <property type="molecule type" value="Genomic_DNA"/>
</dbReference>
<feature type="binding site" description="axial binding residue" evidence="8">
    <location>
        <position position="484"/>
    </location>
    <ligand>
        <name>heme</name>
        <dbReference type="ChEBI" id="CHEBI:30413"/>
    </ligand>
    <ligandPart>
        <name>Fe</name>
        <dbReference type="ChEBI" id="CHEBI:18248"/>
    </ligandPart>
</feature>
<feature type="transmembrane region" description="Helical" evidence="9">
    <location>
        <begin position="6"/>
        <end position="28"/>
    </location>
</feature>
<dbReference type="Gene3D" id="1.10.630.10">
    <property type="entry name" value="Cytochrome P450"/>
    <property type="match status" value="1"/>
</dbReference>
<evidence type="ECO:0000256" key="5">
    <source>
        <dbReference type="ARBA" id="ARBA00023002"/>
    </source>
</evidence>
<comment type="cofactor">
    <cofactor evidence="1 8">
        <name>heme</name>
        <dbReference type="ChEBI" id="CHEBI:30413"/>
    </cofactor>
</comment>
<protein>
    <submittedName>
        <fullName evidence="10">Taurine catabolism dioxygenase family protein</fullName>
    </submittedName>
</protein>
<dbReference type="InterPro" id="IPR050121">
    <property type="entry name" value="Cytochrome_P450_monoxygenase"/>
</dbReference>
<dbReference type="RefSeq" id="XP_014175105.1">
    <property type="nucleotide sequence ID" value="XM_014319630.1"/>
</dbReference>